<evidence type="ECO:0000313" key="4">
    <source>
        <dbReference type="Proteomes" id="UP000468650"/>
    </source>
</evidence>
<dbReference type="EMBL" id="WBVO01000022">
    <property type="protein sequence ID" value="KAB2804288.1"/>
    <property type="molecule type" value="Genomic_DNA"/>
</dbReference>
<name>A0A6N6RCJ9_9FLAO</name>
<keyword evidence="1" id="KW-0175">Coiled coil</keyword>
<keyword evidence="4" id="KW-1185">Reference proteome</keyword>
<dbReference type="Gene3D" id="3.30.420.10">
    <property type="entry name" value="Ribonuclease H-like superfamily/Ribonuclease H"/>
    <property type="match status" value="1"/>
</dbReference>
<dbReference type="InterPro" id="IPR050900">
    <property type="entry name" value="Transposase_IS3/IS150/IS904"/>
</dbReference>
<sequence>MSTTRKESISTPAPNVYSEAFKRQVVQEFESGLYTKASLQRKYGIAGNSCIPRWLKQYGKLSHPTYLSKGRPMKDKDKQYIKELEAKLKLREQELASALEKKEAELAAYKQFIAIAERELNISINKKVWHQAVQEIKAHTSLNLTELCRLFGRSKQAYYKRQSPKCRLSRENAILSKVSRIRHQLPRCGGRKLQYLINKDLESYDHRVGRDYLFALLRSRSMLVGKRKKYHKTTNSKHWMRKYPNIIKELDIVRPEQLWVADITYLESERGYRYLHLITDAYSKKIVGYELSNNMKATTTLKALSMALKGRIYDDMLIHHSDRGLQYSSAVYTELLRENGIRISMTQDSDPYENAIAERVNGILKDEFGLDQVFQNERGMNKQVSESIALYNALRPHLSINMLTPNQAHKQNTVQLKRWKTKQPLELNPTAVLNNSIFDV</sequence>
<dbReference type="Pfam" id="PF00665">
    <property type="entry name" value="rve"/>
    <property type="match status" value="1"/>
</dbReference>
<dbReference type="AlphaFoldDB" id="A0A6N6RCJ9"/>
<proteinExistence type="predicted"/>
<reference evidence="3 4" key="1">
    <citation type="submission" date="2019-09" db="EMBL/GenBank/DDBJ databases">
        <title>Genomes of family Cryomorphaceae.</title>
        <authorList>
            <person name="Bowman J.P."/>
        </authorList>
    </citation>
    <scope>NUCLEOTIDE SEQUENCE [LARGE SCALE GENOMIC DNA]</scope>
    <source>
        <strain evidence="3 4">LMG 25704</strain>
    </source>
</reference>
<dbReference type="OrthoDB" id="9815231at2"/>
<dbReference type="PROSITE" id="PS50994">
    <property type="entry name" value="INTEGRASE"/>
    <property type="match status" value="1"/>
</dbReference>
<dbReference type="GO" id="GO:0003676">
    <property type="term" value="F:nucleic acid binding"/>
    <property type="evidence" value="ECO:0007669"/>
    <property type="project" value="InterPro"/>
</dbReference>
<comment type="caution">
    <text evidence="3">The sequence shown here is derived from an EMBL/GenBank/DDBJ whole genome shotgun (WGS) entry which is preliminary data.</text>
</comment>
<accession>A0A6N6RCJ9</accession>
<feature type="domain" description="Integrase catalytic" evidence="2">
    <location>
        <begin position="251"/>
        <end position="413"/>
    </location>
</feature>
<dbReference type="RefSeq" id="WP_151668528.1">
    <property type="nucleotide sequence ID" value="NZ_WBVO01000022.1"/>
</dbReference>
<dbReference type="PANTHER" id="PTHR46889:SF5">
    <property type="entry name" value="INTEGRASE PROTEIN"/>
    <property type="match status" value="1"/>
</dbReference>
<dbReference type="InterPro" id="IPR001584">
    <property type="entry name" value="Integrase_cat-core"/>
</dbReference>
<dbReference type="Proteomes" id="UP000468650">
    <property type="component" value="Unassembled WGS sequence"/>
</dbReference>
<dbReference type="InterPro" id="IPR048020">
    <property type="entry name" value="Transpos_IS3"/>
</dbReference>
<dbReference type="PANTHER" id="PTHR46889">
    <property type="entry name" value="TRANSPOSASE INSF FOR INSERTION SEQUENCE IS3B-RELATED"/>
    <property type="match status" value="1"/>
</dbReference>
<protein>
    <submittedName>
        <fullName evidence="3">IS3 family transposase</fullName>
    </submittedName>
</protein>
<dbReference type="InterPro" id="IPR009057">
    <property type="entry name" value="Homeodomain-like_sf"/>
</dbReference>
<evidence type="ECO:0000256" key="1">
    <source>
        <dbReference type="SAM" id="Coils"/>
    </source>
</evidence>
<evidence type="ECO:0000259" key="2">
    <source>
        <dbReference type="PROSITE" id="PS50994"/>
    </source>
</evidence>
<dbReference type="SUPFAM" id="SSF46689">
    <property type="entry name" value="Homeodomain-like"/>
    <property type="match status" value="1"/>
</dbReference>
<dbReference type="InterPro" id="IPR036397">
    <property type="entry name" value="RNaseH_sf"/>
</dbReference>
<gene>
    <name evidence="3" type="ORF">F8C67_14210</name>
</gene>
<dbReference type="InterPro" id="IPR012337">
    <property type="entry name" value="RNaseH-like_sf"/>
</dbReference>
<dbReference type="SUPFAM" id="SSF53098">
    <property type="entry name" value="Ribonuclease H-like"/>
    <property type="match status" value="1"/>
</dbReference>
<organism evidence="3 4">
    <name type="scientific">Phaeocystidibacter luteus</name>
    <dbReference type="NCBI Taxonomy" id="911197"/>
    <lineage>
        <taxon>Bacteria</taxon>
        <taxon>Pseudomonadati</taxon>
        <taxon>Bacteroidota</taxon>
        <taxon>Flavobacteriia</taxon>
        <taxon>Flavobacteriales</taxon>
        <taxon>Phaeocystidibacteraceae</taxon>
        <taxon>Phaeocystidibacter</taxon>
    </lineage>
</organism>
<dbReference type="GO" id="GO:0015074">
    <property type="term" value="P:DNA integration"/>
    <property type="evidence" value="ECO:0007669"/>
    <property type="project" value="InterPro"/>
</dbReference>
<feature type="coiled-coil region" evidence="1">
    <location>
        <begin position="74"/>
        <end position="119"/>
    </location>
</feature>
<evidence type="ECO:0000313" key="3">
    <source>
        <dbReference type="EMBL" id="KAB2804288.1"/>
    </source>
</evidence>
<dbReference type="NCBIfam" id="NF033516">
    <property type="entry name" value="transpos_IS3"/>
    <property type="match status" value="1"/>
</dbReference>